<dbReference type="InterPro" id="IPR012337">
    <property type="entry name" value="RNaseH-like_sf"/>
</dbReference>
<accession>A0A5B7FAS7</accession>
<gene>
    <name evidence="1" type="ORF">E2C01_036228</name>
</gene>
<comment type="caution">
    <text evidence="1">The sequence shown here is derived from an EMBL/GenBank/DDBJ whole genome shotgun (WGS) entry which is preliminary data.</text>
</comment>
<evidence type="ECO:0000313" key="2">
    <source>
        <dbReference type="Proteomes" id="UP000324222"/>
    </source>
</evidence>
<reference evidence="1 2" key="1">
    <citation type="submission" date="2019-05" db="EMBL/GenBank/DDBJ databases">
        <title>Another draft genome of Portunus trituberculatus and its Hox gene families provides insights of decapod evolution.</title>
        <authorList>
            <person name="Jeong J.-H."/>
            <person name="Song I."/>
            <person name="Kim S."/>
            <person name="Choi T."/>
            <person name="Kim D."/>
            <person name="Ryu S."/>
            <person name="Kim W."/>
        </authorList>
    </citation>
    <scope>NUCLEOTIDE SEQUENCE [LARGE SCALE GENOMIC DNA]</scope>
    <source>
        <tissue evidence="1">Muscle</tissue>
    </source>
</reference>
<protein>
    <submittedName>
        <fullName evidence="1">Uncharacterized protein</fullName>
    </submittedName>
</protein>
<dbReference type="SUPFAM" id="SSF53098">
    <property type="entry name" value="Ribonuclease H-like"/>
    <property type="match status" value="1"/>
</dbReference>
<sequence length="82" mass="8741">MSSTRAELYAVLEALSKNSGCSICSPINLPHRLRSGATVNFTSISSHVGILLNEKADRLAQCALHDNTVNSSTEYTLGYGPS</sequence>
<name>A0A5B7FAS7_PORTR</name>
<dbReference type="OrthoDB" id="6756650at2759"/>
<keyword evidence="2" id="KW-1185">Reference proteome</keyword>
<proteinExistence type="predicted"/>
<evidence type="ECO:0000313" key="1">
    <source>
        <dbReference type="EMBL" id="MPC42605.1"/>
    </source>
</evidence>
<dbReference type="AlphaFoldDB" id="A0A5B7FAS7"/>
<dbReference type="Proteomes" id="UP000324222">
    <property type="component" value="Unassembled WGS sequence"/>
</dbReference>
<organism evidence="1 2">
    <name type="scientific">Portunus trituberculatus</name>
    <name type="common">Swimming crab</name>
    <name type="synonym">Neptunus trituberculatus</name>
    <dbReference type="NCBI Taxonomy" id="210409"/>
    <lineage>
        <taxon>Eukaryota</taxon>
        <taxon>Metazoa</taxon>
        <taxon>Ecdysozoa</taxon>
        <taxon>Arthropoda</taxon>
        <taxon>Crustacea</taxon>
        <taxon>Multicrustacea</taxon>
        <taxon>Malacostraca</taxon>
        <taxon>Eumalacostraca</taxon>
        <taxon>Eucarida</taxon>
        <taxon>Decapoda</taxon>
        <taxon>Pleocyemata</taxon>
        <taxon>Brachyura</taxon>
        <taxon>Eubrachyura</taxon>
        <taxon>Portunoidea</taxon>
        <taxon>Portunidae</taxon>
        <taxon>Portuninae</taxon>
        <taxon>Portunus</taxon>
    </lineage>
</organism>
<dbReference type="EMBL" id="VSRR010005497">
    <property type="protein sequence ID" value="MPC42605.1"/>
    <property type="molecule type" value="Genomic_DNA"/>
</dbReference>